<sequence length="114" mass="12326">MIQAESLKKAVVISFFLLSFKEGAAADLVRGHSIAVRWCSECHVVAPGQGHGSDAVPTFAEIKASDRLDEAQLTAFLSAPEHSRMPNLSLTRSEISDLVAYIRAQRKDGQNSGD</sequence>
<protein>
    <submittedName>
        <fullName evidence="1">Mono/diheme cytochrome c family protein</fullName>
    </submittedName>
</protein>
<comment type="caution">
    <text evidence="1">The sequence shown here is derived from an EMBL/GenBank/DDBJ whole genome shotgun (WGS) entry which is preliminary data.</text>
</comment>
<evidence type="ECO:0000313" key="1">
    <source>
        <dbReference type="EMBL" id="MBP1872329.1"/>
    </source>
</evidence>
<proteinExistence type="predicted"/>
<accession>A0ACC5SUF8</accession>
<reference evidence="1" key="1">
    <citation type="submission" date="2021-03" db="EMBL/GenBank/DDBJ databases">
        <title>Genomic Encyclopedia of Type Strains, Phase IV (KMG-IV): sequencing the most valuable type-strain genomes for metagenomic binning, comparative biology and taxonomic classification.</title>
        <authorList>
            <person name="Goeker M."/>
        </authorList>
    </citation>
    <scope>NUCLEOTIDE SEQUENCE</scope>
    <source>
        <strain evidence="1">DSM 18131</strain>
    </source>
</reference>
<dbReference type="EMBL" id="JAGGJR010000002">
    <property type="protein sequence ID" value="MBP1872329.1"/>
    <property type="molecule type" value="Genomic_DNA"/>
</dbReference>
<dbReference type="Proteomes" id="UP000823773">
    <property type="component" value="Unassembled WGS sequence"/>
</dbReference>
<evidence type="ECO:0000313" key="2">
    <source>
        <dbReference type="Proteomes" id="UP000823773"/>
    </source>
</evidence>
<organism evidence="1 2">
    <name type="scientific">Ensifer adhaerens</name>
    <name type="common">Sinorhizobium morelense</name>
    <dbReference type="NCBI Taxonomy" id="106592"/>
    <lineage>
        <taxon>Bacteria</taxon>
        <taxon>Pseudomonadati</taxon>
        <taxon>Pseudomonadota</taxon>
        <taxon>Alphaproteobacteria</taxon>
        <taxon>Hyphomicrobiales</taxon>
        <taxon>Rhizobiaceae</taxon>
        <taxon>Sinorhizobium/Ensifer group</taxon>
        <taxon>Ensifer</taxon>
    </lineage>
</organism>
<gene>
    <name evidence="1" type="ORF">J2Z19_002041</name>
</gene>
<name>A0ACC5SUF8_ENSAD</name>
<keyword evidence="2" id="KW-1185">Reference proteome</keyword>